<sequence length="549" mass="61875">MYKKHTSSLLFAWLLAPWLAMAEPAVEPAGPVEGVLENLPTACGQPMANVDETALARLSELYRRNHFALLWTSYAQIDALLAQLESLADDGLQPASYHPETIRRVMHTATRDPLHRECSDVLASHAYLSALGHLAQGRLPQDRIEPVWHSPDAPGTLQAEAQLMVIASEGLEHLEHAFNKARPSLEQYNNLRKAYAQLRDQPKPQWQPIPAGQTLRPGMLDPRVPQLRHRLSADGYLPASAVTPGTRNERYSDQLVEALKAFQRRHALQDDGILGADTLIELNATPADRLNQLRVNLERFRWLSADIEPRSLLVDIAGGRVIYFRDSSPQWEARIQVGRDTRQTPSIKSTVTRLTLNPTWTVPPTILREDKLPQIRDNLDYLSQHNMQVLDYQGQVLDPATVDWSNPGRILLRQAAGPDNPLGRVVIRFANPYSIYLHDTPSQGLFARSQRAFSSGCVRVESVMQLVDLLLKESEHERVSQLLETGLTYEYRPAETTPILLAYWTAEADRTGLPRYRPDVYHRDPKLLAALQAADRNVMLRAMPAIDEH</sequence>
<dbReference type="GO" id="GO:0071555">
    <property type="term" value="P:cell wall organization"/>
    <property type="evidence" value="ECO:0007669"/>
    <property type="project" value="UniProtKB-UniRule"/>
</dbReference>
<comment type="pathway">
    <text evidence="1 7">Cell wall biogenesis; peptidoglycan biosynthesis.</text>
</comment>
<dbReference type="InterPro" id="IPR002477">
    <property type="entry name" value="Peptidoglycan-bd-like"/>
</dbReference>
<dbReference type="Gene3D" id="1.10.101.10">
    <property type="entry name" value="PGBD-like superfamily/PGBD"/>
    <property type="match status" value="1"/>
</dbReference>
<dbReference type="EMBL" id="VNHQ01000013">
    <property type="protein sequence ID" value="TYP64007.1"/>
    <property type="molecule type" value="Genomic_DNA"/>
</dbReference>
<dbReference type="UniPathway" id="UPA00219"/>
<name>A0A5S5BAH7_STUST</name>
<evidence type="ECO:0000256" key="7">
    <source>
        <dbReference type="PROSITE-ProRule" id="PRU01373"/>
    </source>
</evidence>
<feature type="active site" description="Proton donor/acceptor" evidence="7">
    <location>
        <position position="438"/>
    </location>
</feature>
<keyword evidence="3" id="KW-0808">Transferase</keyword>
<dbReference type="SUPFAM" id="SSF141523">
    <property type="entry name" value="L,D-transpeptidase catalytic domain-like"/>
    <property type="match status" value="1"/>
</dbReference>
<protein>
    <submittedName>
        <fullName evidence="10">Murein L,D-transpeptidase YcbB/YkuD</fullName>
    </submittedName>
</protein>
<dbReference type="PANTHER" id="PTHR41533:SF2">
    <property type="entry name" value="BLR7131 PROTEIN"/>
    <property type="match status" value="1"/>
</dbReference>
<dbReference type="Gene3D" id="2.40.440.10">
    <property type="entry name" value="L,D-transpeptidase catalytic domain-like"/>
    <property type="match status" value="1"/>
</dbReference>
<evidence type="ECO:0000256" key="5">
    <source>
        <dbReference type="ARBA" id="ARBA00022984"/>
    </source>
</evidence>
<dbReference type="Pfam" id="PF03734">
    <property type="entry name" value="YkuD"/>
    <property type="match status" value="1"/>
</dbReference>
<dbReference type="Pfam" id="PF20142">
    <property type="entry name" value="Scaffold"/>
    <property type="match status" value="1"/>
</dbReference>
<dbReference type="SUPFAM" id="SSF47090">
    <property type="entry name" value="PGBD-like"/>
    <property type="match status" value="1"/>
</dbReference>
<evidence type="ECO:0000256" key="4">
    <source>
        <dbReference type="ARBA" id="ARBA00022960"/>
    </source>
</evidence>
<evidence type="ECO:0000256" key="8">
    <source>
        <dbReference type="SAM" id="SignalP"/>
    </source>
</evidence>
<dbReference type="InterPro" id="IPR045380">
    <property type="entry name" value="LD_TPept_scaffold_dom"/>
</dbReference>
<keyword evidence="6 7" id="KW-0961">Cell wall biogenesis/degradation</keyword>
<gene>
    <name evidence="10" type="ORF">A9A72_123789</name>
</gene>
<dbReference type="OrthoDB" id="9778545at2"/>
<dbReference type="InterPro" id="IPR005490">
    <property type="entry name" value="LD_TPept_cat_dom"/>
</dbReference>
<comment type="similarity">
    <text evidence="2">Belongs to the YkuD family.</text>
</comment>
<dbReference type="InterPro" id="IPR036365">
    <property type="entry name" value="PGBD-like_sf"/>
</dbReference>
<accession>A0A5S5BAH7</accession>
<keyword evidence="5 7" id="KW-0573">Peptidoglycan synthesis</keyword>
<dbReference type="InterPro" id="IPR052905">
    <property type="entry name" value="LD-transpeptidase_YkuD-like"/>
</dbReference>
<evidence type="ECO:0000256" key="1">
    <source>
        <dbReference type="ARBA" id="ARBA00004752"/>
    </source>
</evidence>
<organism evidence="10 11">
    <name type="scientific">Stutzerimonas stutzeri</name>
    <name type="common">Pseudomonas stutzeri</name>
    <dbReference type="NCBI Taxonomy" id="316"/>
    <lineage>
        <taxon>Bacteria</taxon>
        <taxon>Pseudomonadati</taxon>
        <taxon>Pseudomonadota</taxon>
        <taxon>Gammaproteobacteria</taxon>
        <taxon>Pseudomonadales</taxon>
        <taxon>Pseudomonadaceae</taxon>
        <taxon>Stutzerimonas</taxon>
    </lineage>
</organism>
<feature type="domain" description="L,D-TPase catalytic" evidence="9">
    <location>
        <begin position="310"/>
        <end position="482"/>
    </location>
</feature>
<evidence type="ECO:0000256" key="3">
    <source>
        <dbReference type="ARBA" id="ARBA00022679"/>
    </source>
</evidence>
<feature type="active site" description="Nucleophile" evidence="7">
    <location>
        <position position="457"/>
    </location>
</feature>
<dbReference type="Proteomes" id="UP000324282">
    <property type="component" value="Unassembled WGS sequence"/>
</dbReference>
<feature type="chain" id="PRO_5024270093" evidence="8">
    <location>
        <begin position="23"/>
        <end position="549"/>
    </location>
</feature>
<proteinExistence type="inferred from homology"/>
<dbReference type="RefSeq" id="WP_148925613.1">
    <property type="nucleotide sequence ID" value="NZ_VNHQ01000013.1"/>
</dbReference>
<dbReference type="InterPro" id="IPR036366">
    <property type="entry name" value="PGBDSf"/>
</dbReference>
<evidence type="ECO:0000313" key="10">
    <source>
        <dbReference type="EMBL" id="TYP64007.1"/>
    </source>
</evidence>
<dbReference type="GO" id="GO:0008360">
    <property type="term" value="P:regulation of cell shape"/>
    <property type="evidence" value="ECO:0007669"/>
    <property type="project" value="UniProtKB-UniRule"/>
</dbReference>
<dbReference type="GO" id="GO:0009252">
    <property type="term" value="P:peptidoglycan biosynthetic process"/>
    <property type="evidence" value="ECO:0007669"/>
    <property type="project" value="UniProtKB-UniPathway"/>
</dbReference>
<feature type="signal peptide" evidence="8">
    <location>
        <begin position="1"/>
        <end position="22"/>
    </location>
</feature>
<keyword evidence="8" id="KW-0732">Signal</keyword>
<keyword evidence="4 7" id="KW-0133">Cell shape</keyword>
<dbReference type="CDD" id="cd16913">
    <property type="entry name" value="YkuD_like"/>
    <property type="match status" value="1"/>
</dbReference>
<evidence type="ECO:0000256" key="6">
    <source>
        <dbReference type="ARBA" id="ARBA00023316"/>
    </source>
</evidence>
<dbReference type="Pfam" id="PF01471">
    <property type="entry name" value="PG_binding_1"/>
    <property type="match status" value="1"/>
</dbReference>
<reference evidence="10 11" key="1">
    <citation type="submission" date="2019-07" db="EMBL/GenBank/DDBJ databases">
        <title>Deep subsurface shale carbon reservoir microbial communities from Ohio and West Virginia, USA.</title>
        <authorList>
            <person name="Wrighton K."/>
        </authorList>
    </citation>
    <scope>NUCLEOTIDE SEQUENCE [LARGE SCALE GENOMIC DNA]</scope>
    <source>
        <strain evidence="10 11">NP_8Ht</strain>
    </source>
</reference>
<dbReference type="AlphaFoldDB" id="A0A5S5BAH7"/>
<evidence type="ECO:0000313" key="11">
    <source>
        <dbReference type="Proteomes" id="UP000324282"/>
    </source>
</evidence>
<dbReference type="PANTHER" id="PTHR41533">
    <property type="entry name" value="L,D-TRANSPEPTIDASE HI_1667-RELATED"/>
    <property type="match status" value="1"/>
</dbReference>
<dbReference type="GO" id="GO:0016740">
    <property type="term" value="F:transferase activity"/>
    <property type="evidence" value="ECO:0007669"/>
    <property type="project" value="UniProtKB-KW"/>
</dbReference>
<evidence type="ECO:0000256" key="2">
    <source>
        <dbReference type="ARBA" id="ARBA00005992"/>
    </source>
</evidence>
<dbReference type="GO" id="GO:0004180">
    <property type="term" value="F:carboxypeptidase activity"/>
    <property type="evidence" value="ECO:0007669"/>
    <property type="project" value="UniProtKB-ARBA"/>
</dbReference>
<comment type="caution">
    <text evidence="10">The sequence shown here is derived from an EMBL/GenBank/DDBJ whole genome shotgun (WGS) entry which is preliminary data.</text>
</comment>
<evidence type="ECO:0000259" key="9">
    <source>
        <dbReference type="PROSITE" id="PS52029"/>
    </source>
</evidence>
<dbReference type="InterPro" id="IPR038063">
    <property type="entry name" value="Transpep_catalytic_dom"/>
</dbReference>
<dbReference type="PROSITE" id="PS52029">
    <property type="entry name" value="LD_TPASE"/>
    <property type="match status" value="1"/>
</dbReference>